<dbReference type="EMBL" id="JBHUMQ010000006">
    <property type="protein sequence ID" value="MFD2692649.1"/>
    <property type="molecule type" value="Genomic_DNA"/>
</dbReference>
<sequence>MNVKIAMASDHAGYELKGEIKAWLENEGHEVIDFGTDSKESCDLSDYVYPASLAVAKGEAERGIFVDGVGYGSALIANRIYGLNAAVCQDPFCAKLARQHTDSNVLCIGGKIIGSGIALEIVNVWMHTDVLSGIEKYTNRIKKVQAISEKHLKKLSEI</sequence>
<dbReference type="RefSeq" id="WP_381530885.1">
    <property type="nucleotide sequence ID" value="NZ_JBHUMQ010000006.1"/>
</dbReference>
<dbReference type="SUPFAM" id="SSF89623">
    <property type="entry name" value="Ribose/Galactose isomerase RpiB/AlsB"/>
    <property type="match status" value="1"/>
</dbReference>
<evidence type="ECO:0000313" key="2">
    <source>
        <dbReference type="EMBL" id="MFD2692649.1"/>
    </source>
</evidence>
<gene>
    <name evidence="2" type="ORF">ACFSUE_03180</name>
</gene>
<dbReference type="PIRSF" id="PIRSF005384">
    <property type="entry name" value="RpiB_LacA_B"/>
    <property type="match status" value="1"/>
</dbReference>
<dbReference type="GO" id="GO:0016853">
    <property type="term" value="F:isomerase activity"/>
    <property type="evidence" value="ECO:0007669"/>
    <property type="project" value="UniProtKB-KW"/>
</dbReference>
<name>A0ABW5RYS7_9BACL</name>
<dbReference type="InterPro" id="IPR036569">
    <property type="entry name" value="RpiB_LacA_LacB_sf"/>
</dbReference>
<dbReference type="Pfam" id="PF02502">
    <property type="entry name" value="LacAB_rpiB"/>
    <property type="match status" value="1"/>
</dbReference>
<reference evidence="3" key="1">
    <citation type="journal article" date="2019" name="Int. J. Syst. Evol. Microbiol.">
        <title>The Global Catalogue of Microorganisms (GCM) 10K type strain sequencing project: providing services to taxonomists for standard genome sequencing and annotation.</title>
        <authorList>
            <consortium name="The Broad Institute Genomics Platform"/>
            <consortium name="The Broad Institute Genome Sequencing Center for Infectious Disease"/>
            <person name="Wu L."/>
            <person name="Ma J."/>
        </authorList>
    </citation>
    <scope>NUCLEOTIDE SEQUENCE [LARGE SCALE GENOMIC DNA]</scope>
    <source>
        <strain evidence="3">TISTR 2466</strain>
    </source>
</reference>
<dbReference type="NCBIfam" id="NF004051">
    <property type="entry name" value="PRK05571.1"/>
    <property type="match status" value="1"/>
</dbReference>
<dbReference type="NCBIfam" id="TIGR00689">
    <property type="entry name" value="rpiB_lacA_lacB"/>
    <property type="match status" value="1"/>
</dbReference>
<dbReference type="PANTHER" id="PTHR30345:SF0">
    <property type="entry name" value="DNA DAMAGE-REPAIR_TOLERATION PROTEIN DRT102"/>
    <property type="match status" value="1"/>
</dbReference>
<evidence type="ECO:0000256" key="1">
    <source>
        <dbReference type="ARBA" id="ARBA00008754"/>
    </source>
</evidence>
<dbReference type="Proteomes" id="UP001597399">
    <property type="component" value="Unassembled WGS sequence"/>
</dbReference>
<evidence type="ECO:0000313" key="3">
    <source>
        <dbReference type="Proteomes" id="UP001597399"/>
    </source>
</evidence>
<dbReference type="PANTHER" id="PTHR30345">
    <property type="entry name" value="RIBOSE-5-PHOSPHATE ISOMERASE B"/>
    <property type="match status" value="1"/>
</dbReference>
<keyword evidence="2" id="KW-0413">Isomerase</keyword>
<organism evidence="2 3">
    <name type="scientific">Sporolactobacillus shoreicorticis</name>
    <dbReference type="NCBI Taxonomy" id="1923877"/>
    <lineage>
        <taxon>Bacteria</taxon>
        <taxon>Bacillati</taxon>
        <taxon>Bacillota</taxon>
        <taxon>Bacilli</taxon>
        <taxon>Bacillales</taxon>
        <taxon>Sporolactobacillaceae</taxon>
        <taxon>Sporolactobacillus</taxon>
    </lineage>
</organism>
<comment type="similarity">
    <text evidence="1">Belongs to the LacAB/RpiB family.</text>
</comment>
<proteinExistence type="inferred from homology"/>
<dbReference type="Gene3D" id="3.40.1400.10">
    <property type="entry name" value="Sugar-phosphate isomerase, RpiB/LacA/LacB"/>
    <property type="match status" value="1"/>
</dbReference>
<keyword evidence="3" id="KW-1185">Reference proteome</keyword>
<protein>
    <submittedName>
        <fullName evidence="2">RpiB/LacA/LacB family sugar-phosphate isomerase</fullName>
    </submittedName>
</protein>
<accession>A0ABW5RYS7</accession>
<comment type="caution">
    <text evidence="2">The sequence shown here is derived from an EMBL/GenBank/DDBJ whole genome shotgun (WGS) entry which is preliminary data.</text>
</comment>
<dbReference type="InterPro" id="IPR003500">
    <property type="entry name" value="RpiB_LacA_LacB"/>
</dbReference>